<dbReference type="Pfam" id="PF04317">
    <property type="entry name" value="DUF463"/>
    <property type="match status" value="1"/>
</dbReference>
<dbReference type="PANTHER" id="PTHR38605">
    <property type="entry name" value="ATPASE-RELATED"/>
    <property type="match status" value="1"/>
</dbReference>
<evidence type="ECO:0000313" key="2">
    <source>
        <dbReference type="Proteomes" id="UP001156882"/>
    </source>
</evidence>
<keyword evidence="2" id="KW-1185">Reference proteome</keyword>
<evidence type="ECO:0000313" key="1">
    <source>
        <dbReference type="EMBL" id="GLS18679.1"/>
    </source>
</evidence>
<accession>A0ABQ6CFW7</accession>
<evidence type="ECO:0008006" key="3">
    <source>
        <dbReference type="Google" id="ProtNLM"/>
    </source>
</evidence>
<reference evidence="2" key="1">
    <citation type="journal article" date="2019" name="Int. J. Syst. Evol. Microbiol.">
        <title>The Global Catalogue of Microorganisms (GCM) 10K type strain sequencing project: providing services to taxonomists for standard genome sequencing and annotation.</title>
        <authorList>
            <consortium name="The Broad Institute Genomics Platform"/>
            <consortium name="The Broad Institute Genome Sequencing Center for Infectious Disease"/>
            <person name="Wu L."/>
            <person name="Ma J."/>
        </authorList>
    </citation>
    <scope>NUCLEOTIDE SEQUENCE [LARGE SCALE GENOMIC DNA]</scope>
    <source>
        <strain evidence="2">NBRC 101365</strain>
    </source>
</reference>
<comment type="caution">
    <text evidence="1">The sequence shown here is derived from an EMBL/GenBank/DDBJ whole genome shotgun (WGS) entry which is preliminary data.</text>
</comment>
<dbReference type="Proteomes" id="UP001156882">
    <property type="component" value="Unassembled WGS sequence"/>
</dbReference>
<dbReference type="InterPro" id="IPR007413">
    <property type="entry name" value="YcjX-like"/>
</dbReference>
<gene>
    <name evidence="1" type="ORF">GCM10007874_16960</name>
</gene>
<sequence length="495" mass="54233">MCRIMPPQASSWVSVFDEALIAARSLAGFATSTFNPTVRLGVTGLSRAGKTVFITALVQALIEGGRLPVFRAQAEGRVAGANLSPQPDDTVPRFDYETHLADLSGLDRHWPESTRQISELRLVIDFQSNRRFASGMSRLTLDIVDYPGEWLLDLPLLNMSYAEWSAQTLAASREGSRLAIAGPWHAFLASLDPAASENEAVAREAASLFTAYLRAGRDERFALSTLPPGRFLMPGDLEGSPALTFSPLDLSQAGEAQPGSLHAMMERRYEAYKHKIIRPFFTQHFAQLDRQIVLVDALSTLNAGPQAVHDLETALTSVLSAFRVGANSWWSAIFRPRIQKILFAATKADHLHHTSHDKLEAILRKMADSAIKRASFSGAAVDVVALASVRATREASVKQGRQTLPCIIGTPLAGEQTADEVFDGVAEIAVFPGELPENPNAVFKGGTFMGLESGQREGVDYRFIRFRPPKLEEGQIFPHIRLDRTLEFLIGDKLA</sequence>
<organism evidence="1 2">
    <name type="scientific">Labrys miyagiensis</name>
    <dbReference type="NCBI Taxonomy" id="346912"/>
    <lineage>
        <taxon>Bacteria</taxon>
        <taxon>Pseudomonadati</taxon>
        <taxon>Pseudomonadota</taxon>
        <taxon>Alphaproteobacteria</taxon>
        <taxon>Hyphomicrobiales</taxon>
        <taxon>Xanthobacteraceae</taxon>
        <taxon>Labrys</taxon>
    </lineage>
</organism>
<name>A0ABQ6CFW7_9HYPH</name>
<dbReference type="EMBL" id="BSPC01000015">
    <property type="protein sequence ID" value="GLS18679.1"/>
    <property type="molecule type" value="Genomic_DNA"/>
</dbReference>
<protein>
    <recommendedName>
        <fullName evidence="3">YcjX family protein</fullName>
    </recommendedName>
</protein>
<dbReference type="PANTHER" id="PTHR38605:SF1">
    <property type="entry name" value="ATPASE"/>
    <property type="match status" value="1"/>
</dbReference>
<proteinExistence type="predicted"/>
<dbReference type="PIRSF" id="PIRSF019381">
    <property type="entry name" value="YcjX"/>
    <property type="match status" value="1"/>
</dbReference>